<proteinExistence type="predicted"/>
<name>A0A7W5DYP4_9BACT</name>
<sequence>MPSLSLLLRWTADGNPVSAAVVSDSSDSKLSRSLQIQADGSPQANISYMSIHAWFRRSTDRIHARESGTVFLEPCCGDVRVGRVRLNDAADIHCFPSIAACSIVDSLARNWAGFFERCRGIDRTYRGCWRSYAAVL</sequence>
<reference evidence="1 2" key="1">
    <citation type="submission" date="2020-08" db="EMBL/GenBank/DDBJ databases">
        <title>Genomic Encyclopedia of Type Strains, Phase III (KMG-III): the genomes of soil and plant-associated and newly described type strains.</title>
        <authorList>
            <person name="Whitman W."/>
        </authorList>
    </citation>
    <scope>NUCLEOTIDE SEQUENCE [LARGE SCALE GENOMIC DNA]</scope>
    <source>
        <strain evidence="1 2">CECT 8075</strain>
    </source>
</reference>
<dbReference type="Proteomes" id="UP000536179">
    <property type="component" value="Unassembled WGS sequence"/>
</dbReference>
<keyword evidence="2" id="KW-1185">Reference proteome</keyword>
<protein>
    <submittedName>
        <fullName evidence="1">Uncharacterized protein</fullName>
    </submittedName>
</protein>
<dbReference type="AlphaFoldDB" id="A0A7W5DYP4"/>
<evidence type="ECO:0000313" key="2">
    <source>
        <dbReference type="Proteomes" id="UP000536179"/>
    </source>
</evidence>
<organism evidence="1 2">
    <name type="scientific">Aporhodopirellula rubra</name>
    <dbReference type="NCBI Taxonomy" id="980271"/>
    <lineage>
        <taxon>Bacteria</taxon>
        <taxon>Pseudomonadati</taxon>
        <taxon>Planctomycetota</taxon>
        <taxon>Planctomycetia</taxon>
        <taxon>Pirellulales</taxon>
        <taxon>Pirellulaceae</taxon>
        <taxon>Aporhodopirellula</taxon>
    </lineage>
</organism>
<gene>
    <name evidence="1" type="ORF">FHS27_002471</name>
</gene>
<evidence type="ECO:0000313" key="1">
    <source>
        <dbReference type="EMBL" id="MBB3206659.1"/>
    </source>
</evidence>
<comment type="caution">
    <text evidence="1">The sequence shown here is derived from an EMBL/GenBank/DDBJ whole genome shotgun (WGS) entry which is preliminary data.</text>
</comment>
<dbReference type="EMBL" id="JACHXU010000007">
    <property type="protein sequence ID" value="MBB3206659.1"/>
    <property type="molecule type" value="Genomic_DNA"/>
</dbReference>
<accession>A0A7W5DYP4</accession>